<organism evidence="3 4">
    <name type="scientific">Actinomadura fulvescens</name>
    <dbReference type="NCBI Taxonomy" id="46160"/>
    <lineage>
        <taxon>Bacteria</taxon>
        <taxon>Bacillati</taxon>
        <taxon>Actinomycetota</taxon>
        <taxon>Actinomycetes</taxon>
        <taxon>Streptosporangiales</taxon>
        <taxon>Thermomonosporaceae</taxon>
        <taxon>Actinomadura</taxon>
    </lineage>
</organism>
<dbReference type="InterPro" id="IPR006311">
    <property type="entry name" value="TAT_signal"/>
</dbReference>
<dbReference type="PROSITE" id="PS51318">
    <property type="entry name" value="TAT"/>
    <property type="match status" value="1"/>
</dbReference>
<dbReference type="InterPro" id="IPR029052">
    <property type="entry name" value="Metallo-depent_PP-like"/>
</dbReference>
<evidence type="ECO:0000259" key="2">
    <source>
        <dbReference type="Pfam" id="PF16655"/>
    </source>
</evidence>
<evidence type="ECO:0000313" key="3">
    <source>
        <dbReference type="EMBL" id="GAA2587333.1"/>
    </source>
</evidence>
<dbReference type="SUPFAM" id="SSF56300">
    <property type="entry name" value="Metallo-dependent phosphatases"/>
    <property type="match status" value="1"/>
</dbReference>
<feature type="domain" description="PhoD-like phosphatase metallophosphatase" evidence="1">
    <location>
        <begin position="180"/>
        <end position="519"/>
    </location>
</feature>
<comment type="caution">
    <text evidence="3">The sequence shown here is derived from an EMBL/GenBank/DDBJ whole genome shotgun (WGS) entry which is preliminary data.</text>
</comment>
<dbReference type="Gene3D" id="2.60.40.380">
    <property type="entry name" value="Purple acid phosphatase-like, N-terminal"/>
    <property type="match status" value="1"/>
</dbReference>
<dbReference type="Gene3D" id="3.60.21.70">
    <property type="entry name" value="PhoD-like phosphatase"/>
    <property type="match status" value="1"/>
</dbReference>
<dbReference type="InterPro" id="IPR052900">
    <property type="entry name" value="Phospholipid_Metab_Enz"/>
</dbReference>
<name>A0ABP6BV57_9ACTN</name>
<protein>
    <submittedName>
        <fullName evidence="3">Alkaline phosphatase PhoD</fullName>
    </submittedName>
</protein>
<dbReference type="Pfam" id="PF16655">
    <property type="entry name" value="PhoD_N"/>
    <property type="match status" value="1"/>
</dbReference>
<evidence type="ECO:0000313" key="4">
    <source>
        <dbReference type="Proteomes" id="UP001501509"/>
    </source>
</evidence>
<keyword evidence="4" id="KW-1185">Reference proteome</keyword>
<sequence>MADAGPSRPTNPVLPSGRALDRRSFLVTSGLAAGTAVAVTGVPGTAHAAAWEPAGRRGPGALPASPFTLGVASGDPDHDGFVLWTRLALNPLAEDGLGGMPARTFPVEWQIASDERFRRIVRRGVAAARPESAHSVHVELNGLRPGREYWYRFRVAGHVSPVGLTRTAPRSDSFGPALTMAFVSCSQFEHGYFTAYRRLAEEQPDLVLHLGDYQYEYKKGVYTIPGGNVRDHEGPETVTLATYRQRHAQYKSDLDLQAAHAAAPWLVVFDDHEVENNWADEVPEAGSDTPDAADFRKRRAAAFKAYYENMPLRRSSVPKNYDMRLYRRIRWGRLANFHMLDTRQFRDDQACGDGYKDCADASNPARSITGAAQEKWLLDGFRRSGARWDVLGQQVFFAQRDNTAGPVKKTSMDSWDGYVASRDRITKGWLDAKVRNPVVLTGDVHAHWASDLKANYDDPASAVVGSELVCSSITSGGDGADSDPATHPFLKINPHLKFYNNQRGYVLTRIGKDELKADFKTLPYVRTPGATASVKATFVIEDRVPGVKQTYLRPYAAPRVGVKSERDIIQETIENETARP</sequence>
<dbReference type="RefSeq" id="WP_344539890.1">
    <property type="nucleotide sequence ID" value="NZ_BAAATD010000002.1"/>
</dbReference>
<dbReference type="Proteomes" id="UP001501509">
    <property type="component" value="Unassembled WGS sequence"/>
</dbReference>
<dbReference type="NCBIfam" id="TIGR01409">
    <property type="entry name" value="TAT_signal_seq"/>
    <property type="match status" value="1"/>
</dbReference>
<dbReference type="PANTHER" id="PTHR43606">
    <property type="entry name" value="PHOSPHATASE, PUTATIVE (AFU_ORTHOLOGUE AFUA_6G08710)-RELATED"/>
    <property type="match status" value="1"/>
</dbReference>
<dbReference type="InterPro" id="IPR032093">
    <property type="entry name" value="PhoD_N"/>
</dbReference>
<dbReference type="PANTHER" id="PTHR43606:SF2">
    <property type="entry name" value="ALKALINE PHOSPHATASE FAMILY PROTEIN (AFU_ORTHOLOGUE AFUA_5G03860)"/>
    <property type="match status" value="1"/>
</dbReference>
<reference evidence="4" key="1">
    <citation type="journal article" date="2019" name="Int. J. Syst. Evol. Microbiol.">
        <title>The Global Catalogue of Microorganisms (GCM) 10K type strain sequencing project: providing services to taxonomists for standard genome sequencing and annotation.</title>
        <authorList>
            <consortium name="The Broad Institute Genomics Platform"/>
            <consortium name="The Broad Institute Genome Sequencing Center for Infectious Disease"/>
            <person name="Wu L."/>
            <person name="Ma J."/>
        </authorList>
    </citation>
    <scope>NUCLEOTIDE SEQUENCE [LARGE SCALE GENOMIC DNA]</scope>
    <source>
        <strain evidence="4">JCM 6833</strain>
    </source>
</reference>
<accession>A0ABP6BV57</accession>
<dbReference type="InterPro" id="IPR038607">
    <property type="entry name" value="PhoD-like_sf"/>
</dbReference>
<gene>
    <name evidence="3" type="primary">phoD</name>
    <name evidence="3" type="ORF">GCM10010411_20160</name>
</gene>
<proteinExistence type="predicted"/>
<dbReference type="Pfam" id="PF09423">
    <property type="entry name" value="PhoD"/>
    <property type="match status" value="1"/>
</dbReference>
<dbReference type="InterPro" id="IPR018946">
    <property type="entry name" value="PhoD-like_MPP"/>
</dbReference>
<dbReference type="InterPro" id="IPR019546">
    <property type="entry name" value="TAT_signal_bac_arc"/>
</dbReference>
<evidence type="ECO:0000259" key="1">
    <source>
        <dbReference type="Pfam" id="PF09423"/>
    </source>
</evidence>
<feature type="domain" description="Phospholipase D N-terminal" evidence="2">
    <location>
        <begin position="69"/>
        <end position="167"/>
    </location>
</feature>
<dbReference type="CDD" id="cd07389">
    <property type="entry name" value="MPP_PhoD"/>
    <property type="match status" value="1"/>
</dbReference>
<dbReference type="EMBL" id="BAAATD010000002">
    <property type="protein sequence ID" value="GAA2587333.1"/>
    <property type="molecule type" value="Genomic_DNA"/>
</dbReference>